<proteinExistence type="predicted"/>
<dbReference type="AlphaFoldDB" id="A0A177ZRF1"/>
<accession>A0A177ZRF1</accession>
<keyword evidence="2" id="KW-1185">Reference proteome</keyword>
<comment type="caution">
    <text evidence="1">The sequence shown here is derived from an EMBL/GenBank/DDBJ whole genome shotgun (WGS) entry which is preliminary data.</text>
</comment>
<gene>
    <name evidence="1" type="ORF">ABB05_12805</name>
</gene>
<dbReference type="PATRIC" id="fig|217031.6.peg.2754"/>
<evidence type="ECO:0000313" key="2">
    <source>
        <dbReference type="Proteomes" id="UP000077881"/>
    </source>
</evidence>
<dbReference type="RefSeq" id="WP_064468250.1">
    <property type="nucleotide sequence ID" value="NZ_LDJR01000052.1"/>
</dbReference>
<dbReference type="Proteomes" id="UP000077881">
    <property type="component" value="Unassembled WGS sequence"/>
</dbReference>
<protein>
    <submittedName>
        <fullName evidence="1">Uncharacterized protein</fullName>
    </submittedName>
</protein>
<organism evidence="1 2">
    <name type="scientific">Lederbergia galactosidilytica</name>
    <dbReference type="NCBI Taxonomy" id="217031"/>
    <lineage>
        <taxon>Bacteria</taxon>
        <taxon>Bacillati</taxon>
        <taxon>Bacillota</taxon>
        <taxon>Bacilli</taxon>
        <taxon>Bacillales</taxon>
        <taxon>Bacillaceae</taxon>
        <taxon>Lederbergia</taxon>
    </lineage>
</organism>
<evidence type="ECO:0000313" key="1">
    <source>
        <dbReference type="EMBL" id="OAK70059.1"/>
    </source>
</evidence>
<name>A0A177ZRF1_9BACI</name>
<reference evidence="1 2" key="1">
    <citation type="submission" date="2015-05" db="EMBL/GenBank/DDBJ databases">
        <title>Comparison of genome.</title>
        <authorList>
            <person name="Zheng Z."/>
            <person name="Sun M."/>
        </authorList>
    </citation>
    <scope>NUCLEOTIDE SEQUENCE [LARGE SCALE GENOMIC DNA]</scope>
    <source>
        <strain evidence="1 2">G25-74</strain>
    </source>
</reference>
<sequence length="71" mass="8265">MKGLFSSLAVKCLSNNLRFEYIPESQGVIIMNDCKVITSGWMDMDQIKELKKMHYWVDQHIEKTNANKQVS</sequence>
<dbReference type="STRING" id="217031.ABB05_12805"/>
<dbReference type="EMBL" id="LDJR01000052">
    <property type="protein sequence ID" value="OAK70059.1"/>
    <property type="molecule type" value="Genomic_DNA"/>
</dbReference>